<dbReference type="InterPro" id="IPR043872">
    <property type="entry name" value="DUF5832"/>
</dbReference>
<dbReference type="Pfam" id="PF19150">
    <property type="entry name" value="DUF5832"/>
    <property type="match status" value="1"/>
</dbReference>
<dbReference type="EMBL" id="MN739859">
    <property type="protein sequence ID" value="QHT74851.1"/>
    <property type="molecule type" value="Genomic_DNA"/>
</dbReference>
<proteinExistence type="predicted"/>
<feature type="coiled-coil region" evidence="1">
    <location>
        <begin position="230"/>
        <end position="257"/>
    </location>
</feature>
<feature type="compositionally biased region" description="Basic and acidic residues" evidence="2">
    <location>
        <begin position="20"/>
        <end position="30"/>
    </location>
</feature>
<evidence type="ECO:0000256" key="2">
    <source>
        <dbReference type="SAM" id="MobiDB-lite"/>
    </source>
</evidence>
<feature type="region of interest" description="Disordered" evidence="2">
    <location>
        <begin position="1"/>
        <end position="40"/>
    </location>
</feature>
<reference evidence="3" key="1">
    <citation type="journal article" date="2020" name="Nature">
        <title>Giant virus diversity and host interactions through global metagenomics.</title>
        <authorList>
            <person name="Schulz F."/>
            <person name="Roux S."/>
            <person name="Paez-Espino D."/>
            <person name="Jungbluth S."/>
            <person name="Walsh D.A."/>
            <person name="Denef V.J."/>
            <person name="McMahon K.D."/>
            <person name="Konstantinidis K.T."/>
            <person name="Eloe-Fadrosh E.A."/>
            <person name="Kyrpides N.C."/>
            <person name="Woyke T."/>
        </authorList>
    </citation>
    <scope>NUCLEOTIDE SEQUENCE</scope>
    <source>
        <strain evidence="3">GVMAG-M-3300023179-62</strain>
    </source>
</reference>
<evidence type="ECO:0000256" key="1">
    <source>
        <dbReference type="SAM" id="Coils"/>
    </source>
</evidence>
<feature type="coiled-coil region" evidence="1">
    <location>
        <begin position="161"/>
        <end position="195"/>
    </location>
</feature>
<keyword evidence="1" id="KW-0175">Coiled coil</keyword>
<sequence length="385" mass="43483">MTEQIHNVEIVKESSLTSPSDRDIKNKWRPEQGAPPLSEDEAKEALNTLNKTDFVRKFPAVDRTYADPPIPMQNIALLSFIPAKGATPNDKGVFGFAKIRGTYATTFEAEQRAEFLIRNVDSYHHLYHLYVGRPFPITSSSEYSAETSEIDIRRETTKVVSESVKQAKEAEQQTIKEMKDREEAMLAESAKARDDDGVSPPSSDAYEEYITLCVKKAQLSWTFLEHLKKLDEVRGIIIKTRKQMEKLDKENPEFKEKYFEKYMEARKKSGFDEKIRDTQDNFMKFMVEDIPIPTIDTDEILPKVKDNKNLESVPEVSPEVSVPEVVVPEVSPEVSVPEVVVPEVVSPEVSVPEVVVPEVVSSEVSVPEVSPEVVPEIVPEVSVGR</sequence>
<evidence type="ECO:0000313" key="3">
    <source>
        <dbReference type="EMBL" id="QHT74851.1"/>
    </source>
</evidence>
<dbReference type="AlphaFoldDB" id="A0A6C0H2R9"/>
<accession>A0A6C0H2R9</accession>
<organism evidence="3">
    <name type="scientific">viral metagenome</name>
    <dbReference type="NCBI Taxonomy" id="1070528"/>
    <lineage>
        <taxon>unclassified sequences</taxon>
        <taxon>metagenomes</taxon>
        <taxon>organismal metagenomes</taxon>
    </lineage>
</organism>
<name>A0A6C0H2R9_9ZZZZ</name>
<protein>
    <submittedName>
        <fullName evidence="3">Uncharacterized protein</fullName>
    </submittedName>
</protein>